<dbReference type="SUPFAM" id="SSF53448">
    <property type="entry name" value="Nucleotide-diphospho-sugar transferases"/>
    <property type="match status" value="1"/>
</dbReference>
<dbReference type="InterPro" id="IPR029044">
    <property type="entry name" value="Nucleotide-diphossugar_trans"/>
</dbReference>
<keyword evidence="2" id="KW-1185">Reference proteome</keyword>
<name>A0ABR9X836_9RHOB</name>
<dbReference type="Gene3D" id="3.90.550.10">
    <property type="entry name" value="Spore Coat Polysaccharide Biosynthesis Protein SpsA, Chain A"/>
    <property type="match status" value="1"/>
</dbReference>
<sequence>MNEKGFEAVWGQVRVAVASCLANTRLTPVCLYNGGRSAHVARLRAIGVHVVAHRSSLEPVLRRGYGEAYDLYSGHWLRVDIPMVEQEDDVVLYADVDVMFLAHPAPRRLSRPLAAAPERYRWRYPHFNSGVMVMNLPRLRALAEPFAAAISRRFRKPWSPPGHDQVSYNAFFRWRHARLPAGMNWKPYWGIGQDVSIVHFHGPKPPHVRALAAGGGQRFIPEYDRLWRLDRAAYEHYCRQYAVFEAR</sequence>
<dbReference type="EMBL" id="JADFFK010000021">
    <property type="protein sequence ID" value="MBE9639713.1"/>
    <property type="molecule type" value="Genomic_DNA"/>
</dbReference>
<gene>
    <name evidence="1" type="ORF">IQ782_22920</name>
</gene>
<proteinExistence type="predicted"/>
<reference evidence="1 2" key="1">
    <citation type="journal article" date="2021" name="Int. J. Syst. Evol. Microbiol.">
        <title>Salipiger mangrovisoli sp. nov., isolated from mangrove soil and the proposal for the reclassification of Paraphaeobacter pallidus as Salipiger pallidus comb. nov.</title>
        <authorList>
            <person name="Du J."/>
            <person name="Liu Y."/>
            <person name="Pei T."/>
            <person name="Deng M.R."/>
            <person name="Zhu H."/>
        </authorList>
    </citation>
    <scope>NUCLEOTIDE SEQUENCE [LARGE SCALE GENOMIC DNA]</scope>
    <source>
        <strain evidence="1 2">6D45A</strain>
    </source>
</reference>
<protein>
    <submittedName>
        <fullName evidence="1">Uncharacterized protein</fullName>
    </submittedName>
</protein>
<organism evidence="1 2">
    <name type="scientific">Salipiger mangrovisoli</name>
    <dbReference type="NCBI Taxonomy" id="2865933"/>
    <lineage>
        <taxon>Bacteria</taxon>
        <taxon>Pseudomonadati</taxon>
        <taxon>Pseudomonadota</taxon>
        <taxon>Alphaproteobacteria</taxon>
        <taxon>Rhodobacterales</taxon>
        <taxon>Roseobacteraceae</taxon>
        <taxon>Salipiger</taxon>
    </lineage>
</organism>
<comment type="caution">
    <text evidence="1">The sequence shown here is derived from an EMBL/GenBank/DDBJ whole genome shotgun (WGS) entry which is preliminary data.</text>
</comment>
<evidence type="ECO:0000313" key="1">
    <source>
        <dbReference type="EMBL" id="MBE9639713.1"/>
    </source>
</evidence>
<evidence type="ECO:0000313" key="2">
    <source>
        <dbReference type="Proteomes" id="UP000607796"/>
    </source>
</evidence>
<dbReference type="Proteomes" id="UP000607796">
    <property type="component" value="Unassembled WGS sequence"/>
</dbReference>
<dbReference type="RefSeq" id="WP_194136991.1">
    <property type="nucleotide sequence ID" value="NZ_JADFFK010000021.1"/>
</dbReference>
<accession>A0ABR9X836</accession>